<gene>
    <name evidence="1" type="ORF">NLG97_g3429</name>
</gene>
<dbReference type="EMBL" id="JANAKD010000287">
    <property type="protein sequence ID" value="KAJ3495389.1"/>
    <property type="molecule type" value="Genomic_DNA"/>
</dbReference>
<evidence type="ECO:0000313" key="2">
    <source>
        <dbReference type="Proteomes" id="UP001148737"/>
    </source>
</evidence>
<comment type="caution">
    <text evidence="1">The sequence shown here is derived from an EMBL/GenBank/DDBJ whole genome shotgun (WGS) entry which is preliminary data.</text>
</comment>
<dbReference type="Proteomes" id="UP001148737">
    <property type="component" value="Unassembled WGS sequence"/>
</dbReference>
<keyword evidence="2" id="KW-1185">Reference proteome</keyword>
<name>A0ACC1QZX1_9HYPO</name>
<organism evidence="1 2">
    <name type="scientific">Lecanicillium saksenae</name>
    <dbReference type="NCBI Taxonomy" id="468837"/>
    <lineage>
        <taxon>Eukaryota</taxon>
        <taxon>Fungi</taxon>
        <taxon>Dikarya</taxon>
        <taxon>Ascomycota</taxon>
        <taxon>Pezizomycotina</taxon>
        <taxon>Sordariomycetes</taxon>
        <taxon>Hypocreomycetidae</taxon>
        <taxon>Hypocreales</taxon>
        <taxon>Cordycipitaceae</taxon>
        <taxon>Lecanicillium</taxon>
    </lineage>
</organism>
<reference evidence="1" key="1">
    <citation type="submission" date="2022-07" db="EMBL/GenBank/DDBJ databases">
        <title>Genome Sequence of Lecanicillium saksenae.</title>
        <authorList>
            <person name="Buettner E."/>
        </authorList>
    </citation>
    <scope>NUCLEOTIDE SEQUENCE</scope>
    <source>
        <strain evidence="1">VT-O1</strain>
    </source>
</reference>
<protein>
    <submittedName>
        <fullName evidence="1">Uncharacterized protein</fullName>
    </submittedName>
</protein>
<accession>A0ACC1QZX1</accession>
<proteinExistence type="predicted"/>
<evidence type="ECO:0000313" key="1">
    <source>
        <dbReference type="EMBL" id="KAJ3495389.1"/>
    </source>
</evidence>
<sequence length="494" mass="54531">MDTDSVYPSMFIPTGRSLPPSTVSSRGNPHRFLACEAVDAPLYDKSAYVALDEDVGFFCTSSLSQASEEMTLEHSFNGPSPIEQATASFSPTANAISQLSSSSLSTKAPVDLTQLSYFSMATKAASPRTTELRLWHYFSSSACHYAISGSCSTTAALWLYDIPNLAMTSSEPYLLDAILSVTAAHMQIHFPEDTGIAAARRVYADGALRQHTNTIYHENFIRDNAEASFFTTSLMTISLMAAQACEKFTKGAKNYQRKNPYQSNNGSDIAGASDEYVLPLRWLQRFQDVQYIVSQSQNQIFNSPTIKKIVLNATQFKQVPSLTTTISVGPLTQSFFGHLLEDLGDECQATSKSNQAYKQAVSILNYIHAHPIPLAAMLFPVTISTHFLHLLTEKQPRALAILACFFALMKRAEPIWWLHNGGVKDEIMGIVNLFEPGSKWWRHLEWPIRIALQDGGQISPAIWGSECCGRLQTGDGLVETLVFYFEALVSVLIA</sequence>